<evidence type="ECO:0000313" key="2">
    <source>
        <dbReference type="EMBL" id="KAB1219761.1"/>
    </source>
</evidence>
<gene>
    <name evidence="2" type="ORF">CJ030_MR3G005770</name>
</gene>
<reference evidence="2 3" key="1">
    <citation type="journal article" date="2019" name="Plant Biotechnol. J.">
        <title>The red bayberry genome and genetic basis of sex determination.</title>
        <authorList>
            <person name="Jia H.M."/>
            <person name="Jia H.J."/>
            <person name="Cai Q.L."/>
            <person name="Wang Y."/>
            <person name="Zhao H.B."/>
            <person name="Yang W.F."/>
            <person name="Wang G.Y."/>
            <person name="Li Y.H."/>
            <person name="Zhan D.L."/>
            <person name="Shen Y.T."/>
            <person name="Niu Q.F."/>
            <person name="Chang L."/>
            <person name="Qiu J."/>
            <person name="Zhao L."/>
            <person name="Xie H.B."/>
            <person name="Fu W.Y."/>
            <person name="Jin J."/>
            <person name="Li X.W."/>
            <person name="Jiao Y."/>
            <person name="Zhou C.C."/>
            <person name="Tu T."/>
            <person name="Chai C.Y."/>
            <person name="Gao J.L."/>
            <person name="Fan L.J."/>
            <person name="van de Weg E."/>
            <person name="Wang J.Y."/>
            <person name="Gao Z.S."/>
        </authorList>
    </citation>
    <scope>NUCLEOTIDE SEQUENCE [LARGE SCALE GENOMIC DNA]</scope>
    <source>
        <tissue evidence="2">Leaves</tissue>
    </source>
</reference>
<feature type="compositionally biased region" description="Polar residues" evidence="1">
    <location>
        <begin position="68"/>
        <end position="81"/>
    </location>
</feature>
<proteinExistence type="predicted"/>
<protein>
    <submittedName>
        <fullName evidence="2">Uncharacterized protein</fullName>
    </submittedName>
</protein>
<evidence type="ECO:0000256" key="1">
    <source>
        <dbReference type="SAM" id="MobiDB-lite"/>
    </source>
</evidence>
<dbReference type="EMBL" id="RXIC02000021">
    <property type="protein sequence ID" value="KAB1219761.1"/>
    <property type="molecule type" value="Genomic_DNA"/>
</dbReference>
<feature type="compositionally biased region" description="Low complexity" evidence="1">
    <location>
        <begin position="1"/>
        <end position="16"/>
    </location>
</feature>
<feature type="compositionally biased region" description="Low complexity" evidence="1">
    <location>
        <begin position="90"/>
        <end position="103"/>
    </location>
</feature>
<organism evidence="2 3">
    <name type="scientific">Morella rubra</name>
    <name type="common">Chinese bayberry</name>
    <dbReference type="NCBI Taxonomy" id="262757"/>
    <lineage>
        <taxon>Eukaryota</taxon>
        <taxon>Viridiplantae</taxon>
        <taxon>Streptophyta</taxon>
        <taxon>Embryophyta</taxon>
        <taxon>Tracheophyta</taxon>
        <taxon>Spermatophyta</taxon>
        <taxon>Magnoliopsida</taxon>
        <taxon>eudicotyledons</taxon>
        <taxon>Gunneridae</taxon>
        <taxon>Pentapetalae</taxon>
        <taxon>rosids</taxon>
        <taxon>fabids</taxon>
        <taxon>Fagales</taxon>
        <taxon>Myricaceae</taxon>
        <taxon>Morella</taxon>
    </lineage>
</organism>
<keyword evidence="3" id="KW-1185">Reference proteome</keyword>
<evidence type="ECO:0000313" key="3">
    <source>
        <dbReference type="Proteomes" id="UP000516437"/>
    </source>
</evidence>
<sequence length="189" mass="20603">MATLTSSTSTTNSSSNDLGRCLGRSPPSMTLAPRHYSPSTRRRPSPASVKSPFPRDVVDIPPSPPVSTTHPRGNSPPATTSRARRRVKEPSSSSSPAPAVPSSRPRKLRRTRDVADPAPNTARRASMQRRRPGMVWSFMAQIASVESVDTVWDEEDTDGSGGSSGEECYEWENFMGHYANSSSDDHYNI</sequence>
<accession>A0A6A1W3H3</accession>
<comment type="caution">
    <text evidence="2">The sequence shown here is derived from an EMBL/GenBank/DDBJ whole genome shotgun (WGS) entry which is preliminary data.</text>
</comment>
<dbReference type="Proteomes" id="UP000516437">
    <property type="component" value="Chromosome 3"/>
</dbReference>
<feature type="region of interest" description="Disordered" evidence="1">
    <location>
        <begin position="1"/>
        <end position="130"/>
    </location>
</feature>
<name>A0A6A1W3H3_9ROSI</name>
<dbReference type="AlphaFoldDB" id="A0A6A1W3H3"/>